<sequence length="133" mass="14745">MNAPDRFELFLLQDGEKKITEKIFTGLSNTSDFILLKEDHTLGNLIAEHLKQAPHVLLAAYKIAHPNVPEVMIRVQTDGTITPRDALRQTCQTLVQMYFALGREFQKEFALRQFADQGDQGGAGNAGGQGGPY</sequence>
<dbReference type="AlphaFoldDB" id="A0AA40F6G3"/>
<evidence type="ECO:0000256" key="1">
    <source>
        <dbReference type="ARBA" id="ARBA00004123"/>
    </source>
</evidence>
<reference evidence="7" key="1">
    <citation type="submission" date="2023-06" db="EMBL/GenBank/DDBJ databases">
        <title>Genome-scale phylogeny and comparative genomics of the fungal order Sordariales.</title>
        <authorList>
            <consortium name="Lawrence Berkeley National Laboratory"/>
            <person name="Hensen N."/>
            <person name="Bonometti L."/>
            <person name="Westerberg I."/>
            <person name="Brannstrom I.O."/>
            <person name="Guillou S."/>
            <person name="Cros-Aarteil S."/>
            <person name="Calhoun S."/>
            <person name="Haridas S."/>
            <person name="Kuo A."/>
            <person name="Mondo S."/>
            <person name="Pangilinan J."/>
            <person name="Riley R."/>
            <person name="LaButti K."/>
            <person name="Andreopoulos B."/>
            <person name="Lipzen A."/>
            <person name="Chen C."/>
            <person name="Yanf M."/>
            <person name="Daum C."/>
            <person name="Ng V."/>
            <person name="Clum A."/>
            <person name="Steindorff A."/>
            <person name="Ohm R."/>
            <person name="Martin F."/>
            <person name="Silar P."/>
            <person name="Natvig D."/>
            <person name="Lalanne C."/>
            <person name="Gautier V."/>
            <person name="Ament-velasquez S.L."/>
            <person name="Kruys A."/>
            <person name="Hutchinson M.I."/>
            <person name="Powell A.J."/>
            <person name="Barry K."/>
            <person name="Miller A.N."/>
            <person name="Grigoriev I.V."/>
            <person name="Debuchy R."/>
            <person name="Gladieux P."/>
            <person name="Thoren M.H."/>
            <person name="Johannesson H."/>
        </authorList>
    </citation>
    <scope>NUCLEOTIDE SEQUENCE</scope>
    <source>
        <strain evidence="7">SMH3187-1</strain>
    </source>
</reference>
<dbReference type="InterPro" id="IPR036603">
    <property type="entry name" value="RBP11-like"/>
</dbReference>
<dbReference type="EMBL" id="JAUKUD010000002">
    <property type="protein sequence ID" value="KAK0752044.1"/>
    <property type="molecule type" value="Genomic_DNA"/>
</dbReference>
<dbReference type="SUPFAM" id="SSF55257">
    <property type="entry name" value="RBP11-like subunits of RNA polymerase"/>
    <property type="match status" value="1"/>
</dbReference>
<evidence type="ECO:0000313" key="8">
    <source>
        <dbReference type="Proteomes" id="UP001172155"/>
    </source>
</evidence>
<dbReference type="CDD" id="cd06926">
    <property type="entry name" value="RNAP_II_RPB11"/>
    <property type="match status" value="1"/>
</dbReference>
<proteinExistence type="inferred from homology"/>
<keyword evidence="4" id="KW-0539">Nucleus</keyword>
<protein>
    <submittedName>
        <fullName evidence="7">DNA-directed RNA polymerase</fullName>
    </submittedName>
</protein>
<accession>A0AA40F6G3</accession>
<comment type="subcellular location">
    <subcellularLocation>
        <location evidence="1">Nucleus</location>
    </subcellularLocation>
</comment>
<feature type="domain" description="DNA-directed RNA polymerase RBP11-like dimerisation" evidence="6">
    <location>
        <begin position="31"/>
        <end position="98"/>
    </location>
</feature>
<dbReference type="GO" id="GO:0046983">
    <property type="term" value="F:protein dimerization activity"/>
    <property type="evidence" value="ECO:0007669"/>
    <property type="project" value="InterPro"/>
</dbReference>
<evidence type="ECO:0000313" key="7">
    <source>
        <dbReference type="EMBL" id="KAK0752044.1"/>
    </source>
</evidence>
<organism evidence="7 8">
    <name type="scientific">Schizothecium vesticola</name>
    <dbReference type="NCBI Taxonomy" id="314040"/>
    <lineage>
        <taxon>Eukaryota</taxon>
        <taxon>Fungi</taxon>
        <taxon>Dikarya</taxon>
        <taxon>Ascomycota</taxon>
        <taxon>Pezizomycotina</taxon>
        <taxon>Sordariomycetes</taxon>
        <taxon>Sordariomycetidae</taxon>
        <taxon>Sordariales</taxon>
        <taxon>Schizotheciaceae</taxon>
        <taxon>Schizothecium</taxon>
    </lineage>
</organism>
<keyword evidence="8" id="KW-1185">Reference proteome</keyword>
<dbReference type="Proteomes" id="UP001172155">
    <property type="component" value="Unassembled WGS sequence"/>
</dbReference>
<dbReference type="Gene3D" id="3.30.1360.10">
    <property type="entry name" value="RNA polymerase, RBP11-like subunit"/>
    <property type="match status" value="1"/>
</dbReference>
<dbReference type="InterPro" id="IPR022905">
    <property type="entry name" value="Rpo11-like"/>
</dbReference>
<dbReference type="GO" id="GO:0005665">
    <property type="term" value="C:RNA polymerase II, core complex"/>
    <property type="evidence" value="ECO:0007669"/>
    <property type="project" value="InterPro"/>
</dbReference>
<evidence type="ECO:0000256" key="2">
    <source>
        <dbReference type="ARBA" id="ARBA00022478"/>
    </source>
</evidence>
<evidence type="ECO:0000256" key="5">
    <source>
        <dbReference type="ARBA" id="ARBA00025751"/>
    </source>
</evidence>
<gene>
    <name evidence="7" type="ORF">B0T18DRAFT_403961</name>
</gene>
<evidence type="ECO:0000256" key="3">
    <source>
        <dbReference type="ARBA" id="ARBA00023163"/>
    </source>
</evidence>
<dbReference type="GO" id="GO:0003677">
    <property type="term" value="F:DNA binding"/>
    <property type="evidence" value="ECO:0007669"/>
    <property type="project" value="InterPro"/>
</dbReference>
<evidence type="ECO:0000259" key="6">
    <source>
        <dbReference type="Pfam" id="PF13656"/>
    </source>
</evidence>
<dbReference type="InterPro" id="IPR037685">
    <property type="entry name" value="RBP11"/>
</dbReference>
<dbReference type="PANTHER" id="PTHR13946">
    <property type="entry name" value="DNA-DIRECTED RNA POLYMERASE I,II,III"/>
    <property type="match status" value="1"/>
</dbReference>
<dbReference type="Pfam" id="PF13656">
    <property type="entry name" value="RNA_pol_L_2"/>
    <property type="match status" value="1"/>
</dbReference>
<comment type="similarity">
    <text evidence="5">Belongs to the archaeal Rpo11/eukaryotic RPB11/RPC19 RNA polymerase subunit family.</text>
</comment>
<dbReference type="PROSITE" id="PS01154">
    <property type="entry name" value="RNA_POL_L_13KD"/>
    <property type="match status" value="1"/>
</dbReference>
<name>A0AA40F6G3_9PEZI</name>
<dbReference type="GO" id="GO:0006366">
    <property type="term" value="P:transcription by RNA polymerase II"/>
    <property type="evidence" value="ECO:0007669"/>
    <property type="project" value="InterPro"/>
</dbReference>
<dbReference type="InterPro" id="IPR008193">
    <property type="entry name" value="RNA_pol_Rpb11_13-16kDa_CS"/>
</dbReference>
<evidence type="ECO:0000256" key="4">
    <source>
        <dbReference type="ARBA" id="ARBA00023242"/>
    </source>
</evidence>
<dbReference type="GO" id="GO:0003899">
    <property type="term" value="F:DNA-directed RNA polymerase activity"/>
    <property type="evidence" value="ECO:0007669"/>
    <property type="project" value="InterPro"/>
</dbReference>
<dbReference type="HAMAP" id="MF_00261">
    <property type="entry name" value="RNApol_arch_Rpo11"/>
    <property type="match status" value="1"/>
</dbReference>
<keyword evidence="2 7" id="KW-0240">DNA-directed RNA polymerase</keyword>
<dbReference type="InterPro" id="IPR009025">
    <property type="entry name" value="RBP11-like_dimer"/>
</dbReference>
<dbReference type="PANTHER" id="PTHR13946:SF16">
    <property type="entry name" value="DNA-DIRECTED RNA POLYMERASE II SUBUNIT RPB11"/>
    <property type="match status" value="1"/>
</dbReference>
<comment type="caution">
    <text evidence="7">The sequence shown here is derived from an EMBL/GenBank/DDBJ whole genome shotgun (WGS) entry which is preliminary data.</text>
</comment>
<keyword evidence="3" id="KW-0804">Transcription</keyword>